<gene>
    <name evidence="1" type="ORF">BG60_28745</name>
</gene>
<evidence type="ECO:0000313" key="2">
    <source>
        <dbReference type="Proteomes" id="UP000027451"/>
    </source>
</evidence>
<sequence>MQMRPEIQIATMITAMTDVIMPAIDPKNRLANEQSQLVVGMLHLMEKQLPLQFRFDRDELQRLIKAAGDINTICGEDSARSEALKSLSDARAAATETLEKCQVEPASIVEFIRALRSGIGLVLTDIEEKGTVGHLEATEAVVLKMSREQFLRDRALLVPQNWETDPASLPSIETLLSTV</sequence>
<dbReference type="EMBL" id="JFHD01000049">
    <property type="protein sequence ID" value="KDR25322.1"/>
    <property type="molecule type" value="Genomic_DNA"/>
</dbReference>
<evidence type="ECO:0000313" key="1">
    <source>
        <dbReference type="EMBL" id="KDR25322.1"/>
    </source>
</evidence>
<protein>
    <submittedName>
        <fullName evidence="1">Uncharacterized protein</fullName>
    </submittedName>
</protein>
<proteinExistence type="predicted"/>
<dbReference type="Proteomes" id="UP000027451">
    <property type="component" value="Unassembled WGS sequence"/>
</dbReference>
<keyword evidence="2" id="KW-1185">Reference proteome</keyword>
<name>A0A656Q9G7_9BURK</name>
<reference evidence="1 2" key="1">
    <citation type="submission" date="2014-03" db="EMBL/GenBank/DDBJ databases">
        <title>Draft Genome Sequences of Four Burkholderia Strains.</title>
        <authorList>
            <person name="Liu X.Y."/>
            <person name="Li C.X."/>
            <person name="Xu J.H."/>
        </authorList>
    </citation>
    <scope>NUCLEOTIDE SEQUENCE [LARGE SCALE GENOMIC DNA]</scope>
    <source>
        <strain evidence="1 2">OP-1</strain>
    </source>
</reference>
<dbReference type="AlphaFoldDB" id="A0A656Q9G7"/>
<organism evidence="1 2">
    <name type="scientific">Caballeronia zhejiangensis</name>
    <dbReference type="NCBI Taxonomy" id="871203"/>
    <lineage>
        <taxon>Bacteria</taxon>
        <taxon>Pseudomonadati</taxon>
        <taxon>Pseudomonadota</taxon>
        <taxon>Betaproteobacteria</taxon>
        <taxon>Burkholderiales</taxon>
        <taxon>Burkholderiaceae</taxon>
        <taxon>Caballeronia</taxon>
    </lineage>
</organism>
<comment type="caution">
    <text evidence="1">The sequence shown here is derived from an EMBL/GenBank/DDBJ whole genome shotgun (WGS) entry which is preliminary data.</text>
</comment>
<accession>A0A656Q9G7</accession>